<protein>
    <submittedName>
        <fullName evidence="2">Uncharacterized protein</fullName>
    </submittedName>
</protein>
<evidence type="ECO:0000313" key="3">
    <source>
        <dbReference type="Proteomes" id="UP001190700"/>
    </source>
</evidence>
<dbReference type="AlphaFoldDB" id="A0AAE0BXE9"/>
<sequence length="110" mass="12646">MRQSEHEGSTSATEERGDQAMEEENEMRDTYRVFMKPESPLNLLDQMSLTDMCLVNDTGCLGVLPDYKRQRQVPFKRKMRIRIVNGTSNDPENRVTLMFLNPLLHIGADG</sequence>
<comment type="caution">
    <text evidence="2">The sequence shown here is derived from an EMBL/GenBank/DDBJ whole genome shotgun (WGS) entry which is preliminary data.</text>
</comment>
<keyword evidence="3" id="KW-1185">Reference proteome</keyword>
<feature type="region of interest" description="Disordered" evidence="1">
    <location>
        <begin position="1"/>
        <end position="28"/>
    </location>
</feature>
<accession>A0AAE0BXE9</accession>
<dbReference type="Proteomes" id="UP001190700">
    <property type="component" value="Unassembled WGS sequence"/>
</dbReference>
<evidence type="ECO:0000256" key="1">
    <source>
        <dbReference type="SAM" id="MobiDB-lite"/>
    </source>
</evidence>
<gene>
    <name evidence="2" type="ORF">CYMTET_45836</name>
</gene>
<proteinExistence type="predicted"/>
<organism evidence="2 3">
    <name type="scientific">Cymbomonas tetramitiformis</name>
    <dbReference type="NCBI Taxonomy" id="36881"/>
    <lineage>
        <taxon>Eukaryota</taxon>
        <taxon>Viridiplantae</taxon>
        <taxon>Chlorophyta</taxon>
        <taxon>Pyramimonadophyceae</taxon>
        <taxon>Pyramimonadales</taxon>
        <taxon>Pyramimonadaceae</taxon>
        <taxon>Cymbomonas</taxon>
    </lineage>
</organism>
<evidence type="ECO:0000313" key="2">
    <source>
        <dbReference type="EMBL" id="KAK3244556.1"/>
    </source>
</evidence>
<dbReference type="EMBL" id="LGRX02031716">
    <property type="protein sequence ID" value="KAK3244556.1"/>
    <property type="molecule type" value="Genomic_DNA"/>
</dbReference>
<reference evidence="2 3" key="1">
    <citation type="journal article" date="2015" name="Genome Biol. Evol.">
        <title>Comparative Genomics of a Bacterivorous Green Alga Reveals Evolutionary Causalities and Consequences of Phago-Mixotrophic Mode of Nutrition.</title>
        <authorList>
            <person name="Burns J.A."/>
            <person name="Paasch A."/>
            <person name="Narechania A."/>
            <person name="Kim E."/>
        </authorList>
    </citation>
    <scope>NUCLEOTIDE SEQUENCE [LARGE SCALE GENOMIC DNA]</scope>
    <source>
        <strain evidence="2 3">PLY_AMNH</strain>
    </source>
</reference>
<name>A0AAE0BXE9_9CHLO</name>
<feature type="compositionally biased region" description="Basic and acidic residues" evidence="1">
    <location>
        <begin position="1"/>
        <end position="19"/>
    </location>
</feature>